<evidence type="ECO:0000256" key="10">
    <source>
        <dbReference type="ARBA" id="ARBA00023128"/>
    </source>
</evidence>
<keyword evidence="4 12" id="KW-0813">Transport</keyword>
<dbReference type="Pfam" id="PF00895">
    <property type="entry name" value="ATP-synt_8"/>
    <property type="match status" value="1"/>
</dbReference>
<evidence type="ECO:0000256" key="7">
    <source>
        <dbReference type="ARBA" id="ARBA00022781"/>
    </source>
</evidence>
<protein>
    <recommendedName>
        <fullName evidence="12">ATP synthase complex subunit 8</fullName>
    </recommendedName>
</protein>
<evidence type="ECO:0000256" key="11">
    <source>
        <dbReference type="ARBA" id="ARBA00023136"/>
    </source>
</evidence>
<keyword evidence="6 12" id="KW-0812">Transmembrane</keyword>
<evidence type="ECO:0000256" key="8">
    <source>
        <dbReference type="ARBA" id="ARBA00022989"/>
    </source>
</evidence>
<dbReference type="AlphaFoldDB" id="A0A8F4PK85"/>
<dbReference type="EMBL" id="MZ298928">
    <property type="protein sequence ID" value="QXF60326.1"/>
    <property type="molecule type" value="Genomic_DNA"/>
</dbReference>
<geneLocation type="mitochondrion" evidence="14"/>
<evidence type="ECO:0000256" key="4">
    <source>
        <dbReference type="ARBA" id="ARBA00022448"/>
    </source>
</evidence>
<evidence type="ECO:0000256" key="6">
    <source>
        <dbReference type="ARBA" id="ARBA00022692"/>
    </source>
</evidence>
<proteinExistence type="inferred from homology"/>
<keyword evidence="8 13" id="KW-1133">Transmembrane helix</keyword>
<dbReference type="GO" id="GO:0015986">
    <property type="term" value="P:proton motive force-driven ATP synthesis"/>
    <property type="evidence" value="ECO:0007669"/>
    <property type="project" value="InterPro"/>
</dbReference>
<evidence type="ECO:0000256" key="12">
    <source>
        <dbReference type="RuleBase" id="RU003661"/>
    </source>
</evidence>
<keyword evidence="9 12" id="KW-0406">Ion transport</keyword>
<evidence type="ECO:0000256" key="3">
    <source>
        <dbReference type="ARBA" id="ARBA00011291"/>
    </source>
</evidence>
<dbReference type="GeneID" id="77599160"/>
<comment type="subcellular location">
    <subcellularLocation>
        <location evidence="1 12">Mitochondrion membrane</location>
        <topology evidence="1 12">Single-pass membrane protein</topology>
    </subcellularLocation>
</comment>
<keyword evidence="11 13" id="KW-0472">Membrane</keyword>
<dbReference type="GO" id="GO:0045259">
    <property type="term" value="C:proton-transporting ATP synthase complex"/>
    <property type="evidence" value="ECO:0007669"/>
    <property type="project" value="UniProtKB-KW"/>
</dbReference>
<organism evidence="14">
    <name type="scientific">Morphostenophanes yunnanus</name>
    <dbReference type="NCBI Taxonomy" id="2823840"/>
    <lineage>
        <taxon>Eukaryota</taxon>
        <taxon>Metazoa</taxon>
        <taxon>Ecdysozoa</taxon>
        <taxon>Arthropoda</taxon>
        <taxon>Hexapoda</taxon>
        <taxon>Insecta</taxon>
        <taxon>Pterygota</taxon>
        <taxon>Neoptera</taxon>
        <taxon>Endopterygota</taxon>
        <taxon>Coleoptera</taxon>
        <taxon>Polyphaga</taxon>
        <taxon>Cucujiformia</taxon>
        <taxon>Tenebrionidae</taxon>
        <taxon>Stenochiinae</taxon>
        <taxon>Morphostenophanes</taxon>
    </lineage>
</organism>
<keyword evidence="5 12" id="KW-0138">CF(0)</keyword>
<dbReference type="GO" id="GO:0031966">
    <property type="term" value="C:mitochondrial membrane"/>
    <property type="evidence" value="ECO:0007669"/>
    <property type="project" value="UniProtKB-SubCell"/>
</dbReference>
<dbReference type="GO" id="GO:0015078">
    <property type="term" value="F:proton transmembrane transporter activity"/>
    <property type="evidence" value="ECO:0007669"/>
    <property type="project" value="InterPro"/>
</dbReference>
<evidence type="ECO:0000256" key="9">
    <source>
        <dbReference type="ARBA" id="ARBA00023065"/>
    </source>
</evidence>
<evidence type="ECO:0000256" key="5">
    <source>
        <dbReference type="ARBA" id="ARBA00022547"/>
    </source>
</evidence>
<evidence type="ECO:0000256" key="1">
    <source>
        <dbReference type="ARBA" id="ARBA00004304"/>
    </source>
</evidence>
<gene>
    <name evidence="14" type="primary">atp8</name>
</gene>
<keyword evidence="10 12" id="KW-0496">Mitochondrion</keyword>
<comment type="subunit">
    <text evidence="3">F-type ATPases have 2 components, CF(1) - the catalytic core - and CF(0) - the membrane proton channel.</text>
</comment>
<dbReference type="RefSeq" id="YP_010591378.1">
    <property type="nucleotide sequence ID" value="NC_069552.1"/>
</dbReference>
<comment type="similarity">
    <text evidence="2 12">Belongs to the ATPase protein 8 family.</text>
</comment>
<accession>A0A8F4PK85</accession>
<reference evidence="14" key="1">
    <citation type="journal article" date="2022" name="Mitochondrial DNA Part B Resour">
        <title>Complete mitochondrial genome of Morphostenophanes yunnanus (Zhou, 2020) (Insecta: Coleoptera: Tenebrionidae) and phylogenetic analysis.</title>
        <authorList>
            <person name="Bai Y."/>
            <person name="Yang K."/>
            <person name="Ye L."/>
            <person name="Gao X."/>
        </authorList>
    </citation>
    <scope>NUCLEOTIDE SEQUENCE</scope>
</reference>
<feature type="transmembrane region" description="Helical" evidence="13">
    <location>
        <begin position="6"/>
        <end position="29"/>
    </location>
</feature>
<name>A0A8F4PK85_9CUCU</name>
<evidence type="ECO:0000256" key="13">
    <source>
        <dbReference type="SAM" id="Phobius"/>
    </source>
</evidence>
<dbReference type="InterPro" id="IPR001421">
    <property type="entry name" value="ATP8_metazoa"/>
</dbReference>
<evidence type="ECO:0000313" key="14">
    <source>
        <dbReference type="EMBL" id="QXF60326.1"/>
    </source>
</evidence>
<keyword evidence="7 12" id="KW-0375">Hydrogen ion transport</keyword>
<evidence type="ECO:0000256" key="2">
    <source>
        <dbReference type="ARBA" id="ARBA00008892"/>
    </source>
</evidence>
<sequence length="51" mass="6163">MPQMAPLSWLSLMLSFTAILLMFNIKTFYTMNHQPMFHKKTTTKPETNWKW</sequence>